<dbReference type="Gene3D" id="3.40.33.10">
    <property type="entry name" value="CAP"/>
    <property type="match status" value="1"/>
</dbReference>
<gene>
    <name evidence="4" type="ORF">GEU84_019220</name>
</gene>
<dbReference type="Pfam" id="PF00353">
    <property type="entry name" value="HemolysinCabind"/>
    <property type="match status" value="5"/>
</dbReference>
<comment type="caution">
    <text evidence="4">The sequence shown here is derived from an EMBL/GenBank/DDBJ whole genome shotgun (WGS) entry which is preliminary data.</text>
</comment>
<dbReference type="InterPro" id="IPR035940">
    <property type="entry name" value="CAP_sf"/>
</dbReference>
<dbReference type="PROSITE" id="PS00330">
    <property type="entry name" value="HEMOLYSIN_CALCIUM"/>
    <property type="match status" value="6"/>
</dbReference>
<dbReference type="InterPro" id="IPR014044">
    <property type="entry name" value="CAP_dom"/>
</dbReference>
<dbReference type="CDD" id="cd05379">
    <property type="entry name" value="CAP_bacterial"/>
    <property type="match status" value="1"/>
</dbReference>
<dbReference type="GO" id="GO:0005509">
    <property type="term" value="F:calcium ion binding"/>
    <property type="evidence" value="ECO:0007669"/>
    <property type="project" value="InterPro"/>
</dbReference>
<evidence type="ECO:0000256" key="2">
    <source>
        <dbReference type="ARBA" id="ARBA00022525"/>
    </source>
</evidence>
<dbReference type="SUPFAM" id="SSF55797">
    <property type="entry name" value="PR-1-like"/>
    <property type="match status" value="1"/>
</dbReference>
<evidence type="ECO:0000313" key="4">
    <source>
        <dbReference type="EMBL" id="NUB46529.1"/>
    </source>
</evidence>
<evidence type="ECO:0000256" key="1">
    <source>
        <dbReference type="ARBA" id="ARBA00004613"/>
    </source>
</evidence>
<dbReference type="EMBL" id="WHUT02000016">
    <property type="protein sequence ID" value="NUB46529.1"/>
    <property type="molecule type" value="Genomic_DNA"/>
</dbReference>
<dbReference type="AlphaFoldDB" id="A0A8X8H517"/>
<dbReference type="GO" id="GO:0005615">
    <property type="term" value="C:extracellular space"/>
    <property type="evidence" value="ECO:0007669"/>
    <property type="project" value="InterPro"/>
</dbReference>
<evidence type="ECO:0000259" key="3">
    <source>
        <dbReference type="Pfam" id="PF00188"/>
    </source>
</evidence>
<dbReference type="PANTHER" id="PTHR38340">
    <property type="entry name" value="S-LAYER PROTEIN"/>
    <property type="match status" value="1"/>
</dbReference>
<name>A0A8X8H517_9RHOB</name>
<dbReference type="InterPro" id="IPR050557">
    <property type="entry name" value="RTX_toxin/Mannuronan_C5-epim"/>
</dbReference>
<dbReference type="Gene3D" id="2.150.10.10">
    <property type="entry name" value="Serralysin-like metalloprotease, C-terminal"/>
    <property type="match status" value="3"/>
</dbReference>
<dbReference type="InterPro" id="IPR001343">
    <property type="entry name" value="Hemolysn_Ca-bd"/>
</dbReference>
<evidence type="ECO:0000313" key="5">
    <source>
        <dbReference type="Proteomes" id="UP000484076"/>
    </source>
</evidence>
<dbReference type="RefSeq" id="WP_152828522.1">
    <property type="nucleotide sequence ID" value="NZ_WHUT02000016.1"/>
</dbReference>
<feature type="domain" description="SCP" evidence="3">
    <location>
        <begin position="12"/>
        <end position="155"/>
    </location>
</feature>
<dbReference type="PANTHER" id="PTHR38340:SF1">
    <property type="entry name" value="S-LAYER PROTEIN"/>
    <property type="match status" value="1"/>
</dbReference>
<dbReference type="InterPro" id="IPR011049">
    <property type="entry name" value="Serralysin-like_metalloprot_C"/>
</dbReference>
<keyword evidence="2" id="KW-0964">Secreted</keyword>
<keyword evidence="5" id="KW-1185">Reference proteome</keyword>
<dbReference type="PRINTS" id="PR00313">
    <property type="entry name" value="CABNDNGRPT"/>
</dbReference>
<dbReference type="Proteomes" id="UP000484076">
    <property type="component" value="Unassembled WGS sequence"/>
</dbReference>
<dbReference type="SUPFAM" id="SSF51120">
    <property type="entry name" value="beta-Roll"/>
    <property type="match status" value="4"/>
</dbReference>
<proteinExistence type="predicted"/>
<dbReference type="Pfam" id="PF00188">
    <property type="entry name" value="CAP"/>
    <property type="match status" value="1"/>
</dbReference>
<dbReference type="InterPro" id="IPR018511">
    <property type="entry name" value="Hemolysin-typ_Ca-bd_CS"/>
</dbReference>
<sequence length="745" mass="75423">MTVTAAEQLLVEMLNRARLDPLGEAARYGLADLNAGLAPGTIRAVPLQALAPNTLLEAAAERHSTWMLETDTFSHTGAGGSSTFDRIRAAGYDMSGSWRAGENLALTATTGAVNLNTAVTEHHKGLFLSASHRTNILNGEFREIGVAQVEGRYTSGGVTYNASMLTENFGTSGSRVFLTGVVYADLDKNAFYSVGEGRGGAVFAAGAAKSVAQAAGGHALALAPAADVAVTITSGALTAAVRIDLARGNAKLDLVDGTHLQTSADLVLVSGIARATALGTGHIALTGSAANDLLTGNAGNNTLTGGAGADTLLGGAGNDRLVDGAGADQLSGGLGQDTFVFAADGATDTVRDFQIGQDRIDLTGFGQAAQQMVIQATATGAVIQIGAEQIVLNSMDGRSIAPEALLAAGVITRVSLPPTLISGGPGDDLRDGTAGDNIMTGLAGNDTLRGGEGNDTLIGGPGADVLDGGGGTDTASYEGSVSSLLADLLFPGFNTNVARGDTYISIENLTGSQGQDNLRGTHGANVISGNGNVDYIFGRQGNDTLYGGVGDDVLFGGPGADHLVGGANRDRAQYSDGANDIIVDLADPSRNTQSAAGDTYDSIEDLAGTGGADQLWGDAGDNGLYGREGADRLYGRAGNDYLNGGAHSDRLDGGPGNDTLRGGLHADTFVFNGGRDVIEDMLYVQSDRIAIDKALTGGVIRTGAQLAGYADVVGGVVVFDFGGGNTLTVQNLSSLSGLADNLFGF</sequence>
<comment type="subcellular location">
    <subcellularLocation>
        <location evidence="1">Secreted</location>
    </subcellularLocation>
</comment>
<accession>A0A8X8H517</accession>
<protein>
    <submittedName>
        <fullName evidence="4">M10 family metallopeptidase C-terminal domain-containing protein</fullName>
    </submittedName>
</protein>
<reference evidence="4" key="1">
    <citation type="submission" date="2020-05" db="EMBL/GenBank/DDBJ databases">
        <title>Fertoebacter nigrum gen. nov., sp. nov., a new member of the family Rhodobacteraceae.</title>
        <authorList>
            <person name="Szuroczki S."/>
            <person name="Abbaszade G."/>
            <person name="Buni D."/>
            <person name="Schumann P."/>
            <person name="Toth E."/>
        </authorList>
    </citation>
    <scope>NUCLEOTIDE SEQUENCE</scope>
    <source>
        <strain evidence="4">RG-N-1a</strain>
    </source>
</reference>
<organism evidence="4 5">
    <name type="scientific">Fertoeibacter niger</name>
    <dbReference type="NCBI Taxonomy" id="2656921"/>
    <lineage>
        <taxon>Bacteria</taxon>
        <taxon>Pseudomonadati</taxon>
        <taxon>Pseudomonadota</taxon>
        <taxon>Alphaproteobacteria</taxon>
        <taxon>Rhodobacterales</taxon>
        <taxon>Paracoccaceae</taxon>
        <taxon>Fertoeibacter</taxon>
    </lineage>
</organism>